<dbReference type="Gramene" id="TraesSYM5D03G03028790.1">
    <property type="protein sequence ID" value="TraesSYM5D03G03028790.1"/>
    <property type="gene ID" value="TraesSYM5D03G03028790"/>
</dbReference>
<dbReference type="Gramene" id="TraesRN6D0100412300.1">
    <property type="protein sequence ID" value="TraesRN6D0100412300.1"/>
    <property type="gene ID" value="TraesRN6D0100412300"/>
</dbReference>
<reference evidence="3" key="1">
    <citation type="submission" date="2018-08" db="EMBL/GenBank/DDBJ databases">
        <authorList>
            <person name="Rossello M."/>
        </authorList>
    </citation>
    <scope>NUCLEOTIDE SEQUENCE [LARGE SCALE GENOMIC DNA]</scope>
    <source>
        <strain evidence="3">cv. Chinese Spring</strain>
    </source>
</reference>
<dbReference type="Gramene" id="TraesCLE_scaffold_110265_01G000300.1">
    <property type="protein sequence ID" value="TraesCLE_scaffold_110265_01G000300.1"/>
    <property type="gene ID" value="TraesCLE_scaffold_110265_01G000300"/>
</dbReference>
<feature type="region of interest" description="Disordered" evidence="1">
    <location>
        <begin position="46"/>
        <end position="68"/>
    </location>
</feature>
<reference evidence="3" key="2">
    <citation type="submission" date="2018-10" db="UniProtKB">
        <authorList>
            <consortium name="EnsemblPlants"/>
        </authorList>
    </citation>
    <scope>IDENTIFICATION</scope>
</reference>
<evidence type="ECO:0000313" key="3">
    <source>
        <dbReference type="EnsemblPlants" id="TraesCS6D02G170300.1"/>
    </source>
</evidence>
<dbReference type="OMA" id="FQGQQEC"/>
<organism evidence="3">
    <name type="scientific">Triticum aestivum</name>
    <name type="common">Wheat</name>
    <dbReference type="NCBI Taxonomy" id="4565"/>
    <lineage>
        <taxon>Eukaryota</taxon>
        <taxon>Viridiplantae</taxon>
        <taxon>Streptophyta</taxon>
        <taxon>Embryophyta</taxon>
        <taxon>Tracheophyta</taxon>
        <taxon>Spermatophyta</taxon>
        <taxon>Magnoliopsida</taxon>
        <taxon>Liliopsida</taxon>
        <taxon>Poales</taxon>
        <taxon>Poaceae</taxon>
        <taxon>BOP clade</taxon>
        <taxon>Pooideae</taxon>
        <taxon>Triticodae</taxon>
        <taxon>Triticeae</taxon>
        <taxon>Triticinae</taxon>
        <taxon>Triticum</taxon>
    </lineage>
</organism>
<evidence type="ECO:0000256" key="2">
    <source>
        <dbReference type="SAM" id="SignalP"/>
    </source>
</evidence>
<evidence type="ECO:0000313" key="4">
    <source>
        <dbReference type="Proteomes" id="UP000019116"/>
    </source>
</evidence>
<dbReference type="Gramene" id="TraesCS6D03G0382600.1">
    <property type="protein sequence ID" value="TraesCS6D03G0382600.1.CDS"/>
    <property type="gene ID" value="TraesCS6D03G0382600"/>
</dbReference>
<dbReference type="AlphaFoldDB" id="A0A3B6QGH3"/>
<feature type="chain" id="PRO_5043179536" description="Bowman-Birk serine protease inhibitors family domain-containing protein" evidence="2">
    <location>
        <begin position="41"/>
        <end position="137"/>
    </location>
</feature>
<dbReference type="Gramene" id="TraesWEE_scaffold_035956_01G000300.1">
    <property type="protein sequence ID" value="TraesWEE_scaffold_035956_01G000300.1"/>
    <property type="gene ID" value="TraesWEE_scaffold_035956_01G000300"/>
</dbReference>
<dbReference type="Gramene" id="TraesNOR6D03G03744460.1">
    <property type="protein sequence ID" value="TraesNOR6D03G03744460.1"/>
    <property type="gene ID" value="TraesNOR6D03G03744460"/>
</dbReference>
<sequence length="137" mass="14466">MEKISCARHHLLMRRRFGVKMNAKAAAPILLLVLLVGCHAFSAHGDDAEGSGGGRRELGEGGGSGSKAQVAGLCVDSPCDTDPNRTCFCCTRLANEPCYDTLRQCFNVCPNCNFPVCPPPAASAGRRTRFVLAPASA</sequence>
<dbReference type="Gramene" id="TraesCS6D02G170300.1">
    <property type="protein sequence ID" value="TraesCS6D02G170300.1"/>
    <property type="gene ID" value="TraesCS6D02G170300"/>
</dbReference>
<dbReference type="Gramene" id="TraesCAD_scaffold_029829_01G000300.1">
    <property type="protein sequence ID" value="TraesCAD_scaffold_029829_01G000300.1"/>
    <property type="gene ID" value="TraesCAD_scaffold_029829_01G000300"/>
</dbReference>
<dbReference type="Gramene" id="TraesROB_scaffold_050321_01G000300.1">
    <property type="protein sequence ID" value="TraesROB_scaffold_050321_01G000300.1"/>
    <property type="gene ID" value="TraesROB_scaffold_050321_01G000300"/>
</dbReference>
<keyword evidence="2" id="KW-0732">Signal</keyword>
<evidence type="ECO:0008006" key="5">
    <source>
        <dbReference type="Google" id="ProtNLM"/>
    </source>
</evidence>
<name>A0A3B6QGH3_WHEAT</name>
<dbReference type="OrthoDB" id="682765at2759"/>
<accession>A0A3B6QGH3</accession>
<protein>
    <recommendedName>
        <fullName evidence="5">Bowman-Birk serine protease inhibitors family domain-containing protein</fullName>
    </recommendedName>
</protein>
<feature type="signal peptide" evidence="2">
    <location>
        <begin position="1"/>
        <end position="40"/>
    </location>
</feature>
<keyword evidence="4" id="KW-1185">Reference proteome</keyword>
<dbReference type="Proteomes" id="UP000019116">
    <property type="component" value="Chromosome 6D"/>
</dbReference>
<evidence type="ECO:0000256" key="1">
    <source>
        <dbReference type="SAM" id="MobiDB-lite"/>
    </source>
</evidence>
<dbReference type="Gramene" id="TraesARI6D03G03667900.1">
    <property type="protein sequence ID" value="TraesARI6D03G03667900.1"/>
    <property type="gene ID" value="TraesARI6D03G03667900"/>
</dbReference>
<dbReference type="EnsemblPlants" id="TraesCS6D02G170300.1">
    <property type="protein sequence ID" value="TraesCS6D02G170300.1"/>
    <property type="gene ID" value="TraesCS6D02G170300"/>
</dbReference>
<proteinExistence type="predicted"/>